<dbReference type="InterPro" id="IPR008258">
    <property type="entry name" value="Transglycosylase_SLT_dom_1"/>
</dbReference>
<reference evidence="5" key="1">
    <citation type="journal article" date="2019" name="Int. J. Syst. Evol. Microbiol.">
        <title>The Global Catalogue of Microorganisms (GCM) 10K type strain sequencing project: providing services to taxonomists for standard genome sequencing and annotation.</title>
        <authorList>
            <consortium name="The Broad Institute Genomics Platform"/>
            <consortium name="The Broad Institute Genome Sequencing Center for Infectious Disease"/>
            <person name="Wu L."/>
            <person name="Ma J."/>
        </authorList>
    </citation>
    <scope>NUCLEOTIDE SEQUENCE [LARGE SCALE GENOMIC DNA]</scope>
    <source>
        <strain evidence="5">JCM 15313</strain>
    </source>
</reference>
<dbReference type="Gene3D" id="1.10.530.10">
    <property type="match status" value="1"/>
</dbReference>
<dbReference type="Proteomes" id="UP001501585">
    <property type="component" value="Unassembled WGS sequence"/>
</dbReference>
<feature type="transmembrane region" description="Helical" evidence="2">
    <location>
        <begin position="21"/>
        <end position="42"/>
    </location>
</feature>
<sequence>MSFGREMHLRYLRRTNGDDRGAQFVELATLTMLTASIIAAVMQIKPQDTFNDIVRDMVCRVEGPKCDGKTWTEQDRPKKPEKYDFGLGMGGRGGDNEKNKALGKKLADERGFTGRQWECLETLWNHESNWNHRAINPSSEAAGIPQLLPSAGHAIPPGYYDDPAVQIKWGLDYIEGRYQTPCQAWAHWQNPPNGSAWGNWY</sequence>
<feature type="domain" description="Transglycosylase SLT" evidence="3">
    <location>
        <begin position="117"/>
        <end position="181"/>
    </location>
</feature>
<gene>
    <name evidence="4" type="ORF">GCM10009799_32810</name>
</gene>
<keyword evidence="5" id="KW-1185">Reference proteome</keyword>
<dbReference type="EMBL" id="BAAAPC010000013">
    <property type="protein sequence ID" value="GAA2003123.1"/>
    <property type="molecule type" value="Genomic_DNA"/>
</dbReference>
<protein>
    <recommendedName>
        <fullName evidence="3">Transglycosylase SLT domain-containing protein</fullName>
    </recommendedName>
</protein>
<dbReference type="InterPro" id="IPR023346">
    <property type="entry name" value="Lysozyme-like_dom_sf"/>
</dbReference>
<organism evidence="4 5">
    <name type="scientific">Nocardiopsis rhodophaea</name>
    <dbReference type="NCBI Taxonomy" id="280238"/>
    <lineage>
        <taxon>Bacteria</taxon>
        <taxon>Bacillati</taxon>
        <taxon>Actinomycetota</taxon>
        <taxon>Actinomycetes</taxon>
        <taxon>Streptosporangiales</taxon>
        <taxon>Nocardiopsidaceae</taxon>
        <taxon>Nocardiopsis</taxon>
    </lineage>
</organism>
<evidence type="ECO:0000259" key="3">
    <source>
        <dbReference type="Pfam" id="PF01464"/>
    </source>
</evidence>
<keyword evidence="2" id="KW-1133">Transmembrane helix</keyword>
<evidence type="ECO:0000313" key="4">
    <source>
        <dbReference type="EMBL" id="GAA2003123.1"/>
    </source>
</evidence>
<accession>A0ABN2TAX8</accession>
<proteinExistence type="predicted"/>
<keyword evidence="2" id="KW-0472">Membrane</keyword>
<dbReference type="SUPFAM" id="SSF53955">
    <property type="entry name" value="Lysozyme-like"/>
    <property type="match status" value="1"/>
</dbReference>
<comment type="caution">
    <text evidence="4">The sequence shown here is derived from an EMBL/GenBank/DDBJ whole genome shotgun (WGS) entry which is preliminary data.</text>
</comment>
<feature type="region of interest" description="Disordered" evidence="1">
    <location>
        <begin position="68"/>
        <end position="99"/>
    </location>
</feature>
<name>A0ABN2TAX8_9ACTN</name>
<keyword evidence="2" id="KW-0812">Transmembrane</keyword>
<dbReference type="RefSeq" id="WP_344163449.1">
    <property type="nucleotide sequence ID" value="NZ_BAAAPC010000013.1"/>
</dbReference>
<evidence type="ECO:0000313" key="5">
    <source>
        <dbReference type="Proteomes" id="UP001501585"/>
    </source>
</evidence>
<evidence type="ECO:0000256" key="1">
    <source>
        <dbReference type="SAM" id="MobiDB-lite"/>
    </source>
</evidence>
<evidence type="ECO:0000256" key="2">
    <source>
        <dbReference type="SAM" id="Phobius"/>
    </source>
</evidence>
<dbReference type="Pfam" id="PF01464">
    <property type="entry name" value="SLT"/>
    <property type="match status" value="1"/>
</dbReference>
<feature type="compositionally biased region" description="Basic and acidic residues" evidence="1">
    <location>
        <begin position="68"/>
        <end position="84"/>
    </location>
</feature>